<evidence type="ECO:0000313" key="3">
    <source>
        <dbReference type="Proteomes" id="UP000310477"/>
    </source>
</evidence>
<gene>
    <name evidence="2" type="ORF">FA045_07765</name>
</gene>
<dbReference type="OrthoDB" id="762292at2"/>
<feature type="chain" id="PRO_5020331919" evidence="1">
    <location>
        <begin position="24"/>
        <end position="278"/>
    </location>
</feature>
<name>A0A4U1C957_9SPHI</name>
<comment type="caution">
    <text evidence="2">The sequence shown here is derived from an EMBL/GenBank/DDBJ whole genome shotgun (WGS) entry which is preliminary data.</text>
</comment>
<dbReference type="EMBL" id="SWBO01000003">
    <property type="protein sequence ID" value="TKC02131.1"/>
    <property type="molecule type" value="Genomic_DNA"/>
</dbReference>
<accession>A0A4U1C957</accession>
<feature type="signal peptide" evidence="1">
    <location>
        <begin position="1"/>
        <end position="23"/>
    </location>
</feature>
<organism evidence="2 3">
    <name type="scientific">Pedobacter cryotolerans</name>
    <dbReference type="NCBI Taxonomy" id="2571270"/>
    <lineage>
        <taxon>Bacteria</taxon>
        <taxon>Pseudomonadati</taxon>
        <taxon>Bacteroidota</taxon>
        <taxon>Sphingobacteriia</taxon>
        <taxon>Sphingobacteriales</taxon>
        <taxon>Sphingobacteriaceae</taxon>
        <taxon>Pedobacter</taxon>
    </lineage>
</organism>
<proteinExistence type="predicted"/>
<dbReference type="Proteomes" id="UP000310477">
    <property type="component" value="Unassembled WGS sequence"/>
</dbReference>
<protein>
    <submittedName>
        <fullName evidence="2">Uncharacterized protein</fullName>
    </submittedName>
</protein>
<dbReference type="AlphaFoldDB" id="A0A4U1C957"/>
<keyword evidence="1" id="KW-0732">Signal</keyword>
<evidence type="ECO:0000256" key="1">
    <source>
        <dbReference type="SAM" id="SignalP"/>
    </source>
</evidence>
<reference evidence="2 3" key="1">
    <citation type="submission" date="2019-04" db="EMBL/GenBank/DDBJ databases">
        <title>Pedobacter sp. AR-2-6 sp. nov., isolated from Arctic soil.</title>
        <authorList>
            <person name="Dahal R.H."/>
            <person name="Kim D.-U."/>
        </authorList>
    </citation>
    <scope>NUCLEOTIDE SEQUENCE [LARGE SCALE GENOMIC DNA]</scope>
    <source>
        <strain evidence="2 3">AR-2-6</strain>
    </source>
</reference>
<sequence>MLYKKLILACVIQLLTLPTIVTAQTYNRVFEYKKGDVFQSEVITTSNSMIKRGKQILNVSSTNNIIKSHTIKEADNQGYKLAIKIDKMNASIDANKVRTSFNSEKITDTSSNILKGLYFVVNKPIEVTINKNGVIQNYQEYKLEMASDTLISFAGIQPEIFKKSSLLNFFADFTYYKNLKKGYSWSDSLTVGDEKTNTRFLIDYVDEKVTIMNFFKTNTTSMLNTNSNGTYVIDNTTGLIIEKYVYVIAVGFQLSAGKTMYAVSRTTSIVEKTKKITN</sequence>
<keyword evidence="3" id="KW-1185">Reference proteome</keyword>
<evidence type="ECO:0000313" key="2">
    <source>
        <dbReference type="EMBL" id="TKC02131.1"/>
    </source>
</evidence>
<dbReference type="RefSeq" id="WP_136876177.1">
    <property type="nucleotide sequence ID" value="NZ_SWBO01000003.1"/>
</dbReference>